<dbReference type="RefSeq" id="WP_051456845.1">
    <property type="nucleotide sequence ID" value="NZ_AODH01000011.1"/>
</dbReference>
<accession>W7CPL6</accession>
<dbReference type="Gene3D" id="3.20.20.70">
    <property type="entry name" value="Aldolase class I"/>
    <property type="match status" value="1"/>
</dbReference>
<dbReference type="InterPro" id="IPR043894">
    <property type="entry name" value="MupG_C"/>
</dbReference>
<dbReference type="InterPro" id="IPR013785">
    <property type="entry name" value="Aldolase_TIM"/>
</dbReference>
<organism evidence="3 4">
    <name type="scientific">Brochothrix campestris FSL F6-1037</name>
    <dbReference type="NCBI Taxonomy" id="1265861"/>
    <lineage>
        <taxon>Bacteria</taxon>
        <taxon>Bacillati</taxon>
        <taxon>Bacillota</taxon>
        <taxon>Bacilli</taxon>
        <taxon>Bacillales</taxon>
        <taxon>Listeriaceae</taxon>
        <taxon>Brochothrix</taxon>
    </lineage>
</organism>
<dbReference type="InterPro" id="IPR017853">
    <property type="entry name" value="GH"/>
</dbReference>
<dbReference type="Gene3D" id="2.40.100.10">
    <property type="entry name" value="Cyclophilin-like"/>
    <property type="match status" value="1"/>
</dbReference>
<sequence>MLGFLISLTEQTVAENKRLIERMAQTGSRYAFTSLQMPEEKPADLQAVLLEIGACLKAHQVQWIADVSPMTFEQFTLNRLKAFGFTGLRIDDGISMADIAAMTEEWQIILNASTLTAADMNDLMNNHAHMNRLAAWYNYYPRPETGLEREAFIKHTAFIKSYAIETGAFIHGDGKQRGPIYAGLPTLEEHRDVHPLAQYLDLRDCGIDTVLVGDLSLQSATMAQFERWFTDQLLLLHVDNQSDFAWLDDVFHVRRDVARDVIRAADSRVRLAQRYHPIAAEQTNERLRGCITIDNAAYLRYEGEVQIMLTDLQADSRVNVLGQVITGEHSLLRFLNRPGTAFAFSAVK</sequence>
<dbReference type="OrthoDB" id="5809921at2"/>
<dbReference type="STRING" id="1265861.BCAMP_03370"/>
<protein>
    <recommendedName>
        <fullName evidence="5">Outer surface protein</fullName>
    </recommendedName>
</protein>
<dbReference type="Proteomes" id="UP000019243">
    <property type="component" value="Unassembled WGS sequence"/>
</dbReference>
<keyword evidence="4" id="KW-1185">Reference proteome</keyword>
<evidence type="ECO:0008006" key="5">
    <source>
        <dbReference type="Google" id="ProtNLM"/>
    </source>
</evidence>
<feature type="domain" description="6-phospho-N-acetylmuramidase N-terminal" evidence="2">
    <location>
        <begin position="2"/>
        <end position="226"/>
    </location>
</feature>
<gene>
    <name evidence="3" type="ORF">BCAMP_03370</name>
</gene>
<name>W7CPL6_9LIST</name>
<dbReference type="PANTHER" id="PTHR38435:SF2">
    <property type="entry name" value="DUF871 DOMAIN-CONTAINING PROTEIN"/>
    <property type="match status" value="1"/>
</dbReference>
<reference evidence="3 4" key="1">
    <citation type="submission" date="2012-12" db="EMBL/GenBank/DDBJ databases">
        <title>Novel taxa of Listeriaceae from agricultural environments in the United States.</title>
        <authorList>
            <person name="den Bakker H.C."/>
            <person name="Allred A."/>
            <person name="Warchocki S."/>
            <person name="Wright E.M."/>
            <person name="Burrell A."/>
            <person name="Nightingale K.K."/>
            <person name="Kephart D."/>
            <person name="Wiedmann M."/>
        </authorList>
    </citation>
    <scope>NUCLEOTIDE SEQUENCE [LARGE SCALE GENOMIC DNA]</scope>
    <source>
        <strain evidence="3 4">FSL F6-1037</strain>
    </source>
</reference>
<dbReference type="SUPFAM" id="SSF51445">
    <property type="entry name" value="(Trans)glycosidases"/>
    <property type="match status" value="1"/>
</dbReference>
<dbReference type="InterPro" id="IPR008589">
    <property type="entry name" value="MupG"/>
</dbReference>
<dbReference type="EMBL" id="AODH01000011">
    <property type="protein sequence ID" value="EUJ41589.1"/>
    <property type="molecule type" value="Genomic_DNA"/>
</dbReference>
<evidence type="ECO:0000313" key="4">
    <source>
        <dbReference type="Proteomes" id="UP000019243"/>
    </source>
</evidence>
<dbReference type="SUPFAM" id="SSF50891">
    <property type="entry name" value="Cyclophilin-like"/>
    <property type="match status" value="1"/>
</dbReference>
<feature type="domain" description="6-phospho-N-acetylmuramidase C-terminal" evidence="1">
    <location>
        <begin position="247"/>
        <end position="344"/>
    </location>
</feature>
<dbReference type="Pfam" id="PF19200">
    <property type="entry name" value="MupG_N"/>
    <property type="match status" value="1"/>
</dbReference>
<evidence type="ECO:0000313" key="3">
    <source>
        <dbReference type="EMBL" id="EUJ41589.1"/>
    </source>
</evidence>
<dbReference type="Pfam" id="PF05913">
    <property type="entry name" value="MupG_C"/>
    <property type="match status" value="1"/>
</dbReference>
<dbReference type="InterPro" id="IPR029000">
    <property type="entry name" value="Cyclophilin-like_dom_sf"/>
</dbReference>
<evidence type="ECO:0000259" key="1">
    <source>
        <dbReference type="Pfam" id="PF05913"/>
    </source>
</evidence>
<dbReference type="AlphaFoldDB" id="W7CPL6"/>
<dbReference type="InterPro" id="IPR043797">
    <property type="entry name" value="MupG_N"/>
</dbReference>
<dbReference type="PATRIC" id="fig|1265861.3.peg.658"/>
<comment type="caution">
    <text evidence="3">The sequence shown here is derived from an EMBL/GenBank/DDBJ whole genome shotgun (WGS) entry which is preliminary data.</text>
</comment>
<evidence type="ECO:0000259" key="2">
    <source>
        <dbReference type="Pfam" id="PF19200"/>
    </source>
</evidence>
<dbReference type="PANTHER" id="PTHR38435">
    <property type="match status" value="1"/>
</dbReference>
<proteinExistence type="predicted"/>